<keyword evidence="8" id="KW-1185">Reference proteome</keyword>
<dbReference type="SUPFAM" id="SSF51126">
    <property type="entry name" value="Pectin lyase-like"/>
    <property type="match status" value="1"/>
</dbReference>
<sequence>MHMKQLALGIAFLISIIGGHAAPCVDIDIARYGAVGDGKTLNTTAIQKAIDDCHQQGGGKVIFPAGTWLSGTIVIKDQVTLQFNKDARLLGSTNLEDYQNIDPFTEGLGIDVGWALLVAVDAKNIGIEGEGAIDGQGAQLKELQIATDTRPESQRWGRRPFLLRIVRCENVTVKGITLNYAAAWTSHYFQSKQIHIEKVKIVSHGVAHNDGIDIDGCQDVHIKDCDIFSGDDALCFKTTSSKMACSNIVVTGMRLKSNQGAIKMGTESMAPFENINISDCYIYDTNNGGIKLLTVDGAHLRNVNISGITMVNVRTPMLIRLGSRLSVFRKGKDSQQPTGTLENVVIKNVKAQAAANAQLMPPSGILITGVPGHYVTDLTLENIELNLAGGGTVEHARQQVPEAVDKYPEVKTFGPLVPAYGIWARHVKGIKLLNITLHLDSNDRRPAFICEDGKDIQLSGWKIPETSGAPSVIRLENVEKARISNMDVKGRAAVLVKAESNSKDIQLGKNKIPGIKKALDTSELPANTGPAIQ</sequence>
<dbReference type="InterPro" id="IPR006626">
    <property type="entry name" value="PbH1"/>
</dbReference>
<feature type="signal peptide" evidence="5">
    <location>
        <begin position="1"/>
        <end position="21"/>
    </location>
</feature>
<evidence type="ECO:0000256" key="3">
    <source>
        <dbReference type="ARBA" id="ARBA00023295"/>
    </source>
</evidence>
<dbReference type="EMBL" id="LVYD01000042">
    <property type="protein sequence ID" value="OQP64440.1"/>
    <property type="molecule type" value="Genomic_DNA"/>
</dbReference>
<dbReference type="AlphaFoldDB" id="A0A1V9G1I2"/>
<keyword evidence="5" id="KW-0732">Signal</keyword>
<evidence type="ECO:0000256" key="1">
    <source>
        <dbReference type="ARBA" id="ARBA00008834"/>
    </source>
</evidence>
<dbReference type="SMART" id="SM00710">
    <property type="entry name" value="PbH1"/>
    <property type="match status" value="5"/>
</dbReference>
<dbReference type="Gene3D" id="2.160.20.10">
    <property type="entry name" value="Single-stranded right-handed beta-helix, Pectin lyase-like"/>
    <property type="match status" value="1"/>
</dbReference>
<dbReference type="InterPro" id="IPR024535">
    <property type="entry name" value="RHGA/B-epi-like_pectate_lyase"/>
</dbReference>
<name>A0A1V9G1I2_9BACT</name>
<dbReference type="InterPro" id="IPR011050">
    <property type="entry name" value="Pectin_lyase_fold/virulence"/>
</dbReference>
<accession>A0A1V9G1I2</accession>
<dbReference type="STRING" id="1703345.A3860_20950"/>
<dbReference type="GO" id="GO:0004650">
    <property type="term" value="F:polygalacturonase activity"/>
    <property type="evidence" value="ECO:0007669"/>
    <property type="project" value="InterPro"/>
</dbReference>
<evidence type="ECO:0000313" key="7">
    <source>
        <dbReference type="EMBL" id="OQP64440.1"/>
    </source>
</evidence>
<dbReference type="OrthoDB" id="9795222at2"/>
<feature type="domain" description="Rhamnogalacturonase A/B/Epimerase-like pectate lyase" evidence="6">
    <location>
        <begin position="29"/>
        <end position="83"/>
    </location>
</feature>
<dbReference type="Pfam" id="PF12708">
    <property type="entry name" value="Pect-lyase_RHGA_epim"/>
    <property type="match status" value="1"/>
</dbReference>
<evidence type="ECO:0000259" key="6">
    <source>
        <dbReference type="Pfam" id="PF12708"/>
    </source>
</evidence>
<keyword evidence="3 4" id="KW-0326">Glycosidase</keyword>
<dbReference type="InterPro" id="IPR051801">
    <property type="entry name" value="GH28_Enzymes"/>
</dbReference>
<comment type="caution">
    <text evidence="7">The sequence shown here is derived from an EMBL/GenBank/DDBJ whole genome shotgun (WGS) entry which is preliminary data.</text>
</comment>
<dbReference type="PANTHER" id="PTHR31339">
    <property type="entry name" value="PECTIN LYASE-RELATED"/>
    <property type="match status" value="1"/>
</dbReference>
<organism evidence="7 8">
    <name type="scientific">Niastella vici</name>
    <dbReference type="NCBI Taxonomy" id="1703345"/>
    <lineage>
        <taxon>Bacteria</taxon>
        <taxon>Pseudomonadati</taxon>
        <taxon>Bacteroidota</taxon>
        <taxon>Chitinophagia</taxon>
        <taxon>Chitinophagales</taxon>
        <taxon>Chitinophagaceae</taxon>
        <taxon>Niastella</taxon>
    </lineage>
</organism>
<protein>
    <submittedName>
        <fullName evidence="7">Glycoside hydrolase</fullName>
    </submittedName>
</protein>
<evidence type="ECO:0000256" key="4">
    <source>
        <dbReference type="RuleBase" id="RU361169"/>
    </source>
</evidence>
<gene>
    <name evidence="7" type="ORF">A3860_20950</name>
</gene>
<evidence type="ECO:0000256" key="5">
    <source>
        <dbReference type="SAM" id="SignalP"/>
    </source>
</evidence>
<evidence type="ECO:0000313" key="8">
    <source>
        <dbReference type="Proteomes" id="UP000192796"/>
    </source>
</evidence>
<comment type="similarity">
    <text evidence="1 4">Belongs to the glycosyl hydrolase 28 family.</text>
</comment>
<dbReference type="Pfam" id="PF00295">
    <property type="entry name" value="Glyco_hydro_28"/>
    <property type="match status" value="1"/>
</dbReference>
<proteinExistence type="inferred from homology"/>
<keyword evidence="2 4" id="KW-0378">Hydrolase</keyword>
<dbReference type="PANTHER" id="PTHR31339:SF9">
    <property type="entry name" value="PLASMIN AND FIBRONECTIN-BINDING PROTEIN A"/>
    <property type="match status" value="1"/>
</dbReference>
<reference evidence="7 8" key="1">
    <citation type="submission" date="2016-03" db="EMBL/GenBank/DDBJ databases">
        <title>Niastella vici sp. nov., isolated from farmland soil.</title>
        <authorList>
            <person name="Chen L."/>
            <person name="Wang D."/>
            <person name="Yang S."/>
            <person name="Wang G."/>
        </authorList>
    </citation>
    <scope>NUCLEOTIDE SEQUENCE [LARGE SCALE GENOMIC DNA]</scope>
    <source>
        <strain evidence="7 8">DJ57</strain>
    </source>
</reference>
<dbReference type="GO" id="GO:0005975">
    <property type="term" value="P:carbohydrate metabolic process"/>
    <property type="evidence" value="ECO:0007669"/>
    <property type="project" value="InterPro"/>
</dbReference>
<dbReference type="Proteomes" id="UP000192796">
    <property type="component" value="Unassembled WGS sequence"/>
</dbReference>
<evidence type="ECO:0000256" key="2">
    <source>
        <dbReference type="ARBA" id="ARBA00022801"/>
    </source>
</evidence>
<dbReference type="InterPro" id="IPR000743">
    <property type="entry name" value="Glyco_hydro_28"/>
</dbReference>
<dbReference type="InterPro" id="IPR012334">
    <property type="entry name" value="Pectin_lyas_fold"/>
</dbReference>
<feature type="chain" id="PRO_5013320330" evidence="5">
    <location>
        <begin position="22"/>
        <end position="533"/>
    </location>
</feature>